<dbReference type="SUPFAM" id="SSF52172">
    <property type="entry name" value="CheY-like"/>
    <property type="match status" value="1"/>
</dbReference>
<accession>A0A1H0BAW2</accession>
<feature type="domain" description="Response regulatory" evidence="4">
    <location>
        <begin position="4"/>
        <end position="120"/>
    </location>
</feature>
<evidence type="ECO:0000313" key="6">
    <source>
        <dbReference type="EMBL" id="SHJ58292.1"/>
    </source>
</evidence>
<dbReference type="GO" id="GO:0000160">
    <property type="term" value="P:phosphorelay signal transduction system"/>
    <property type="evidence" value="ECO:0007669"/>
    <property type="project" value="InterPro"/>
</dbReference>
<dbReference type="PROSITE" id="PS50887">
    <property type="entry name" value="GGDEF"/>
    <property type="match status" value="1"/>
</dbReference>
<evidence type="ECO:0000256" key="1">
    <source>
        <dbReference type="ARBA" id="ARBA00012528"/>
    </source>
</evidence>
<evidence type="ECO:0000256" key="2">
    <source>
        <dbReference type="ARBA" id="ARBA00034247"/>
    </source>
</evidence>
<evidence type="ECO:0000259" key="5">
    <source>
        <dbReference type="PROSITE" id="PS50887"/>
    </source>
</evidence>
<dbReference type="InterPro" id="IPR043128">
    <property type="entry name" value="Rev_trsase/Diguanyl_cyclase"/>
</dbReference>
<dbReference type="AlphaFoldDB" id="A0A1H0BAW2"/>
<comment type="catalytic activity">
    <reaction evidence="2">
        <text>2 GTP = 3',3'-c-di-GMP + 2 diphosphate</text>
        <dbReference type="Rhea" id="RHEA:24898"/>
        <dbReference type="ChEBI" id="CHEBI:33019"/>
        <dbReference type="ChEBI" id="CHEBI:37565"/>
        <dbReference type="ChEBI" id="CHEBI:58805"/>
        <dbReference type="EC" id="2.7.7.65"/>
    </reaction>
</comment>
<dbReference type="Proteomes" id="UP000324252">
    <property type="component" value="Unassembled WGS sequence"/>
</dbReference>
<dbReference type="FunFam" id="3.30.70.270:FF:000001">
    <property type="entry name" value="Diguanylate cyclase domain protein"/>
    <property type="match status" value="1"/>
</dbReference>
<dbReference type="Pfam" id="PF00990">
    <property type="entry name" value="GGDEF"/>
    <property type="match status" value="1"/>
</dbReference>
<dbReference type="InterPro" id="IPR029787">
    <property type="entry name" value="Nucleotide_cyclase"/>
</dbReference>
<keyword evidence="7" id="KW-1185">Reference proteome</keyword>
<dbReference type="PANTHER" id="PTHR45138">
    <property type="entry name" value="REGULATORY COMPONENTS OF SENSORY TRANSDUCTION SYSTEM"/>
    <property type="match status" value="1"/>
</dbReference>
<dbReference type="PROSITE" id="PS50110">
    <property type="entry name" value="RESPONSE_REGULATORY"/>
    <property type="match status" value="1"/>
</dbReference>
<dbReference type="Gene3D" id="3.30.70.270">
    <property type="match status" value="1"/>
</dbReference>
<dbReference type="GO" id="GO:0043709">
    <property type="term" value="P:cell adhesion involved in single-species biofilm formation"/>
    <property type="evidence" value="ECO:0007669"/>
    <property type="project" value="TreeGrafter"/>
</dbReference>
<dbReference type="EC" id="2.7.7.65" evidence="1"/>
<gene>
    <name evidence="6" type="ORF">SAMN05444142_101710</name>
</gene>
<dbReference type="PANTHER" id="PTHR45138:SF9">
    <property type="entry name" value="DIGUANYLATE CYCLASE DGCM-RELATED"/>
    <property type="match status" value="1"/>
</dbReference>
<protein>
    <recommendedName>
        <fullName evidence="1">diguanylate cyclase</fullName>
        <ecNumber evidence="1">2.7.7.65</ecNumber>
    </recommendedName>
</protein>
<dbReference type="Pfam" id="PF00072">
    <property type="entry name" value="Response_reg"/>
    <property type="match status" value="1"/>
</dbReference>
<evidence type="ECO:0000313" key="7">
    <source>
        <dbReference type="Proteomes" id="UP000324252"/>
    </source>
</evidence>
<reference evidence="6 7" key="1">
    <citation type="submission" date="2016-11" db="EMBL/GenBank/DDBJ databases">
        <authorList>
            <person name="Varghese N."/>
            <person name="Submissions S."/>
        </authorList>
    </citation>
    <scope>NUCLEOTIDE SEQUENCE [LARGE SCALE GENOMIC DNA]</scope>
    <source>
        <strain evidence="6 7">DSM 29620</strain>
    </source>
</reference>
<evidence type="ECO:0000259" key="4">
    <source>
        <dbReference type="PROSITE" id="PS50110"/>
    </source>
</evidence>
<sequence>MPGRVLIVDPLSTNRIVLRVRLSAAFHDVAQAATGQEALDCLADTGAALAVIAADLPDMGGIALCRRIRARHPAGSLPIVMIARTLDTRWRIDALEAGADVVLERPVNETLLLSRIRCLLRASEGLEELRLREGSSRALGLSEPAHSFHGPGRIAVTGEDNARAQALCAALSGRLPHRIGLIDGPGLVRADCTAGGLDLGIVLLTGQPADPALQLIAGLRARPETRTLAIMALLPAPDDGMIAGALDHGASDAMATTSAAAEFDLRIGRLIAGKRRADRLRDTVHDGLRAAVTDALTGLHNRRYALPQLDRMAQEARARNESLAVMIADLDHFKSVNDRFGHAVGDAVLQQVAQRLRGAVRPGDLLARIGGEEFLIAMPRRSCPGAKGAARALCLAVRQTPLRIAGCPAPIRQTISVGLAMSGPRGGGRGAEALLAQADRALYSAKTGGRNMVTLAAQSAA</sequence>
<dbReference type="GO" id="GO:0005886">
    <property type="term" value="C:plasma membrane"/>
    <property type="evidence" value="ECO:0007669"/>
    <property type="project" value="TreeGrafter"/>
</dbReference>
<dbReference type="EMBL" id="FQZZ01000001">
    <property type="protein sequence ID" value="SHJ58292.1"/>
    <property type="molecule type" value="Genomic_DNA"/>
</dbReference>
<dbReference type="InterPro" id="IPR050469">
    <property type="entry name" value="Diguanylate_Cyclase"/>
</dbReference>
<evidence type="ECO:0000256" key="3">
    <source>
        <dbReference type="PROSITE-ProRule" id="PRU00169"/>
    </source>
</evidence>
<dbReference type="SMART" id="SM00267">
    <property type="entry name" value="GGDEF"/>
    <property type="match status" value="1"/>
</dbReference>
<dbReference type="Gene3D" id="3.40.50.2300">
    <property type="match status" value="1"/>
</dbReference>
<dbReference type="NCBIfam" id="TIGR00254">
    <property type="entry name" value="GGDEF"/>
    <property type="match status" value="1"/>
</dbReference>
<name>A0A1H0BAW2_9RHOB</name>
<dbReference type="InterPro" id="IPR000160">
    <property type="entry name" value="GGDEF_dom"/>
</dbReference>
<comment type="caution">
    <text evidence="3">Lacks conserved residue(s) required for the propagation of feature annotation.</text>
</comment>
<dbReference type="CDD" id="cd01949">
    <property type="entry name" value="GGDEF"/>
    <property type="match status" value="1"/>
</dbReference>
<dbReference type="OrthoDB" id="9812260at2"/>
<dbReference type="SUPFAM" id="SSF55073">
    <property type="entry name" value="Nucleotide cyclase"/>
    <property type="match status" value="1"/>
</dbReference>
<dbReference type="CDD" id="cd17546">
    <property type="entry name" value="REC_hyHK_CKI1_RcsC-like"/>
    <property type="match status" value="1"/>
</dbReference>
<dbReference type="InterPro" id="IPR011006">
    <property type="entry name" value="CheY-like_superfamily"/>
</dbReference>
<dbReference type="GO" id="GO:0052621">
    <property type="term" value="F:diguanylate cyclase activity"/>
    <property type="evidence" value="ECO:0007669"/>
    <property type="project" value="UniProtKB-EC"/>
</dbReference>
<dbReference type="RefSeq" id="WP_149786417.1">
    <property type="nucleotide sequence ID" value="NZ_FNIO01000001.1"/>
</dbReference>
<dbReference type="GO" id="GO:1902201">
    <property type="term" value="P:negative regulation of bacterial-type flagellum-dependent cell motility"/>
    <property type="evidence" value="ECO:0007669"/>
    <property type="project" value="TreeGrafter"/>
</dbReference>
<organism evidence="6 7">
    <name type="scientific">Lutimaribacter pacificus</name>
    <dbReference type="NCBI Taxonomy" id="391948"/>
    <lineage>
        <taxon>Bacteria</taxon>
        <taxon>Pseudomonadati</taxon>
        <taxon>Pseudomonadota</taxon>
        <taxon>Alphaproteobacteria</taxon>
        <taxon>Rhodobacterales</taxon>
        <taxon>Roseobacteraceae</taxon>
        <taxon>Lutimaribacter</taxon>
    </lineage>
</organism>
<feature type="domain" description="GGDEF" evidence="5">
    <location>
        <begin position="321"/>
        <end position="458"/>
    </location>
</feature>
<dbReference type="InterPro" id="IPR001789">
    <property type="entry name" value="Sig_transdc_resp-reg_receiver"/>
</dbReference>
<proteinExistence type="predicted"/>
<dbReference type="SMART" id="SM00448">
    <property type="entry name" value="REC"/>
    <property type="match status" value="1"/>
</dbReference>